<proteinExistence type="inferred from homology"/>
<sequence>MKKRIFRNEGKNKKTHLGSEPGQKDFIFKSESSKRWNILIILSALLVVLFFLMIFFGGLGLYANPHLPTLETKENNEFSHIRSSATMTSHQNATVNTDTNGDYLKQKIAYKDDVYAFYVNWDSNSELSLRKNIDTIDVLIPQWLSLNEDLELESNIQPEIVELAKKNNVKIVPLIHNIQDGKWNQETVHQLLNSPEEQAKLIKKLHELIKKQGFDGINIDFENLNKNDRDLLPQFLKELDTVFHADGLSVSIAVQAANEAFDYKELEKYVDQMIVMAYDENVNNPGTIASSSWFKETLSKLSKEKLIVGLGNYGYDWEWESQQPGEVVSFDDVTRLAEKANLNIQWDDMSQTPYLKYTENNKVHELWFLDSATFYNQLKMSTEAGAQGIALWRLGSEDPSVWDILKGHKTEELLTVKNGGNIYSTGKGEIFRAKKSWKEGERSLRFDGSGFITGETYISNPISSEFERLSQPGEKEIALTFDDGPDPKYTESILKILKQHQVKASFFVIGNKAIHNQDILKRIYQDGHGIGNHTFSHPKTIEMSDKQIKFELNSTQRIIQGITGHTTSLYRSPYGDEEAKYLPSHFQKLQDVTQMGYVTVNYDIDSKDWKLRDSEAIVKNVLSQVSSGDIILLHDGGGDRQATVEALPEIIEVLQNKGYKFVTINDLMGQSKSKIMPPVTKAENPIMQSYKVMLFNLANFKEVISFLLYSAMFILALRILILGILAFIHKKHVSHPVGQSAPFVSVIIAAYNEEKVIGRTIESILKSDYPNLEIIVVDDGSKDQTSLVVSRKYQANKKVFLFHKENGGKATAINLGVRKAKGDILVAIDADTIIPPDSISKLIRHFADENIAAVSGNVRVGNRENLLTAWQHIEYVTGFNLEKRSFATLNCVPVVPGALGAWRKQVVQELGYFTNDTLAEDTDMTLKILRQGYKVVIDEQACAYTEAPKTTRDFLKQRFRWTFGTLQCFWKHKKAFGGIKHKSLGFIALPNMLLFQFIVPLCAPLLDLLFILGIMTGNTQKSLIIFASYLLVDFLACLVAFRMEKLSIKPLLFLFLQRIVYRYLLLWVTWKSFFTALKGTRVGWGKLKRAGVVTVEPRLKEKRIV</sequence>
<accession>A0ABQ3N421</accession>
<dbReference type="InterPro" id="IPR002509">
    <property type="entry name" value="NODB_dom"/>
</dbReference>
<evidence type="ECO:0000313" key="11">
    <source>
        <dbReference type="Proteomes" id="UP000637074"/>
    </source>
</evidence>
<evidence type="ECO:0000259" key="9">
    <source>
        <dbReference type="PROSITE" id="PS51910"/>
    </source>
</evidence>
<dbReference type="SUPFAM" id="SSF51445">
    <property type="entry name" value="(Trans)glycosidases"/>
    <property type="match status" value="1"/>
</dbReference>
<dbReference type="Pfam" id="PF01522">
    <property type="entry name" value="Polysacc_deac_1"/>
    <property type="match status" value="1"/>
</dbReference>
<feature type="transmembrane region" description="Helical" evidence="7">
    <location>
        <begin position="1022"/>
        <end position="1041"/>
    </location>
</feature>
<dbReference type="Gene3D" id="3.90.550.10">
    <property type="entry name" value="Spore Coat Polysaccharide Biosynthesis Protein SpsA, Chain A"/>
    <property type="match status" value="1"/>
</dbReference>
<evidence type="ECO:0000259" key="8">
    <source>
        <dbReference type="PROSITE" id="PS51677"/>
    </source>
</evidence>
<dbReference type="PANTHER" id="PTHR43630:SF1">
    <property type="entry name" value="POLY-BETA-1,6-N-ACETYL-D-GLUCOSAMINE SYNTHASE"/>
    <property type="match status" value="1"/>
</dbReference>
<feature type="domain" description="GH18" evidence="9">
    <location>
        <begin position="112"/>
        <end position="415"/>
    </location>
</feature>
<dbReference type="InterPro" id="IPR029070">
    <property type="entry name" value="Chitinase_insertion_sf"/>
</dbReference>
<dbReference type="Gene3D" id="3.20.20.370">
    <property type="entry name" value="Glycoside hydrolase/deacetylase"/>
    <property type="match status" value="1"/>
</dbReference>
<dbReference type="InterPro" id="IPR001223">
    <property type="entry name" value="Glyco_hydro18_cat"/>
</dbReference>
<comment type="similarity">
    <text evidence="1">Belongs to the glycosyltransferase 2 family.</text>
</comment>
<dbReference type="InterPro" id="IPR011583">
    <property type="entry name" value="Chitinase_II/V-like_cat"/>
</dbReference>
<comment type="caution">
    <text evidence="10">The sequence shown here is derived from an EMBL/GenBank/DDBJ whole genome shotgun (WGS) entry which is preliminary data.</text>
</comment>
<evidence type="ECO:0000256" key="6">
    <source>
        <dbReference type="RuleBase" id="RU000489"/>
    </source>
</evidence>
<dbReference type="PANTHER" id="PTHR43630">
    <property type="entry name" value="POLY-BETA-1,6-N-ACETYL-D-GLUCOSAMINE SYNTHASE"/>
    <property type="match status" value="1"/>
</dbReference>
<dbReference type="PROSITE" id="PS51910">
    <property type="entry name" value="GH18_2"/>
    <property type="match status" value="1"/>
</dbReference>
<dbReference type="InterPro" id="IPR029044">
    <property type="entry name" value="Nucleotide-diphossugar_trans"/>
</dbReference>
<evidence type="ECO:0000256" key="1">
    <source>
        <dbReference type="ARBA" id="ARBA00006739"/>
    </source>
</evidence>
<dbReference type="Proteomes" id="UP000637074">
    <property type="component" value="Unassembled WGS sequence"/>
</dbReference>
<gene>
    <name evidence="10" type="ORF">AM1BK_32260</name>
</gene>
<dbReference type="GO" id="GO:0016740">
    <property type="term" value="F:transferase activity"/>
    <property type="evidence" value="ECO:0007669"/>
    <property type="project" value="UniProtKB-KW"/>
</dbReference>
<dbReference type="SMART" id="SM00636">
    <property type="entry name" value="Glyco_18"/>
    <property type="match status" value="1"/>
</dbReference>
<dbReference type="RefSeq" id="WP_223282743.1">
    <property type="nucleotide sequence ID" value="NZ_BNDS01000014.1"/>
</dbReference>
<dbReference type="EMBL" id="BNDS01000014">
    <property type="protein sequence ID" value="GHH99683.1"/>
    <property type="molecule type" value="Genomic_DNA"/>
</dbReference>
<dbReference type="InterPro" id="IPR001173">
    <property type="entry name" value="Glyco_trans_2-like"/>
</dbReference>
<keyword evidence="7" id="KW-0812">Transmembrane</keyword>
<dbReference type="Pfam" id="PF00704">
    <property type="entry name" value="Glyco_hydro_18"/>
    <property type="match status" value="1"/>
</dbReference>
<evidence type="ECO:0000256" key="7">
    <source>
        <dbReference type="SAM" id="Phobius"/>
    </source>
</evidence>
<evidence type="ECO:0000256" key="4">
    <source>
        <dbReference type="ARBA" id="ARBA00022801"/>
    </source>
</evidence>
<dbReference type="InterPro" id="IPR017853">
    <property type="entry name" value="GH"/>
</dbReference>
<dbReference type="SUPFAM" id="SSF53448">
    <property type="entry name" value="Nucleotide-diphospho-sugar transferases"/>
    <property type="match status" value="1"/>
</dbReference>
<organism evidence="10 11">
    <name type="scientific">Neobacillus kokaensis</name>
    <dbReference type="NCBI Taxonomy" id="2759023"/>
    <lineage>
        <taxon>Bacteria</taxon>
        <taxon>Bacillati</taxon>
        <taxon>Bacillota</taxon>
        <taxon>Bacilli</taxon>
        <taxon>Bacillales</taxon>
        <taxon>Bacillaceae</taxon>
        <taxon>Neobacillus</taxon>
    </lineage>
</organism>
<keyword evidence="11" id="KW-1185">Reference proteome</keyword>
<keyword evidence="7" id="KW-1133">Transmembrane helix</keyword>
<feature type="transmembrane region" description="Helical" evidence="7">
    <location>
        <begin position="706"/>
        <end position="728"/>
    </location>
</feature>
<dbReference type="InterPro" id="IPR001579">
    <property type="entry name" value="Glyco_hydro_18_chit_AS"/>
</dbReference>
<dbReference type="PROSITE" id="PS01095">
    <property type="entry name" value="GH18_1"/>
    <property type="match status" value="1"/>
</dbReference>
<dbReference type="CDD" id="cd06423">
    <property type="entry name" value="CESA_like"/>
    <property type="match status" value="1"/>
</dbReference>
<keyword evidence="5 6" id="KW-0326">Glycosidase</keyword>
<dbReference type="Gene3D" id="3.10.50.10">
    <property type="match status" value="1"/>
</dbReference>
<dbReference type="Gene3D" id="3.20.20.80">
    <property type="entry name" value="Glycosidases"/>
    <property type="match status" value="1"/>
</dbReference>
<dbReference type="SUPFAM" id="SSF88713">
    <property type="entry name" value="Glycoside hydrolase/deacetylase"/>
    <property type="match status" value="1"/>
</dbReference>
<feature type="transmembrane region" description="Helical" evidence="7">
    <location>
        <begin position="38"/>
        <end position="63"/>
    </location>
</feature>
<evidence type="ECO:0000256" key="5">
    <source>
        <dbReference type="ARBA" id="ARBA00023295"/>
    </source>
</evidence>
<name>A0ABQ3N421_9BACI</name>
<feature type="transmembrane region" description="Helical" evidence="7">
    <location>
        <begin position="992"/>
        <end position="1016"/>
    </location>
</feature>
<evidence type="ECO:0000256" key="2">
    <source>
        <dbReference type="ARBA" id="ARBA00022676"/>
    </source>
</evidence>
<keyword evidence="3 10" id="KW-0808">Transferase</keyword>
<feature type="domain" description="NodB homology" evidence="8">
    <location>
        <begin position="475"/>
        <end position="662"/>
    </location>
</feature>
<evidence type="ECO:0000313" key="10">
    <source>
        <dbReference type="EMBL" id="GHH99683.1"/>
    </source>
</evidence>
<dbReference type="Pfam" id="PF00535">
    <property type="entry name" value="Glycos_transf_2"/>
    <property type="match status" value="1"/>
</dbReference>
<keyword evidence="2" id="KW-0328">Glycosyltransferase</keyword>
<keyword evidence="4 6" id="KW-0378">Hydrolase</keyword>
<evidence type="ECO:0000256" key="3">
    <source>
        <dbReference type="ARBA" id="ARBA00022679"/>
    </source>
</evidence>
<reference evidence="10 11" key="1">
    <citation type="journal article" date="2022" name="Int. J. Syst. Evol. Microbiol.">
        <title>Neobacillus kokaensis sp. nov., isolated from soil.</title>
        <authorList>
            <person name="Yuki K."/>
            <person name="Matsubara H."/>
            <person name="Yamaguchi S."/>
        </authorList>
    </citation>
    <scope>NUCLEOTIDE SEQUENCE [LARGE SCALE GENOMIC DNA]</scope>
    <source>
        <strain evidence="10 11">LOB 377</strain>
    </source>
</reference>
<dbReference type="PROSITE" id="PS51677">
    <property type="entry name" value="NODB"/>
    <property type="match status" value="1"/>
</dbReference>
<keyword evidence="7" id="KW-0472">Membrane</keyword>
<protein>
    <submittedName>
        <fullName evidence="10">Glycosyl transferase family 2</fullName>
    </submittedName>
</protein>
<dbReference type="InterPro" id="IPR011330">
    <property type="entry name" value="Glyco_hydro/deAcase_b/a-brl"/>
</dbReference>